<proteinExistence type="predicted"/>
<accession>A0A1D5APK6</accession>
<protein>
    <submittedName>
        <fullName evidence="2">Uncharacterized protein</fullName>
    </submittedName>
</protein>
<feature type="transmembrane region" description="Helical" evidence="1">
    <location>
        <begin position="21"/>
        <end position="40"/>
    </location>
</feature>
<sequence>MDSFVDQYILRRQVRRHCVEYFGCSLSEYVVSLFFLFFQIETMQTYRYHVAKLAETHYDNLDRYVCVPNFWIRRRRKTNQRVAVAYFGENRSRTKKRIKSNEN</sequence>
<name>A0A1D5APK6_9VIRU</name>
<keyword evidence="1" id="KW-0812">Transmembrane</keyword>
<evidence type="ECO:0000256" key="1">
    <source>
        <dbReference type="SAM" id="Phobius"/>
    </source>
</evidence>
<keyword evidence="1" id="KW-0472">Membrane</keyword>
<reference evidence="2" key="1">
    <citation type="journal article" date="2016" name="PLoS ONE">
        <title>Analysis of Genetic Variation across the Encapsidated Genome of Microplitis demolitor Bracovirus in Parasitoid Wasps.</title>
        <authorList>
            <person name="Burke G.R."/>
        </authorList>
    </citation>
    <scope>NUCLEOTIDE SEQUENCE</scope>
    <source>
        <strain evidence="2">UGA</strain>
    </source>
</reference>
<evidence type="ECO:0000313" key="2">
    <source>
        <dbReference type="EMBL" id="AOH69154.1"/>
    </source>
</evidence>
<organism evidence="2">
    <name type="scientific">Microplitis mediator bracovirus</name>
    <dbReference type="NCBI Taxonomy" id="1836595"/>
    <lineage>
        <taxon>Viruses</taxon>
        <taxon>Viruses incertae sedis</taxon>
        <taxon>Polydnaviriformidae</taxon>
        <taxon>Bracoviriform</taxon>
    </lineage>
</organism>
<gene>
    <name evidence="2" type="ORF">A6F54_85</name>
</gene>
<dbReference type="EMBL" id="KX223741">
    <property type="protein sequence ID" value="AOH69154.1"/>
    <property type="molecule type" value="Genomic_DNA"/>
</dbReference>
<keyword evidence="1" id="KW-1133">Transmembrane helix</keyword>